<dbReference type="NCBIfam" id="TIGR02385">
    <property type="entry name" value="RelE_StbE"/>
    <property type="match status" value="1"/>
</dbReference>
<dbReference type="InterPro" id="IPR007712">
    <property type="entry name" value="RelE/ParE_toxin"/>
</dbReference>
<comment type="caution">
    <text evidence="2">The sequence shown here is derived from an EMBL/GenBank/DDBJ whole genome shotgun (WGS) entry which is preliminary data.</text>
</comment>
<reference evidence="3" key="1">
    <citation type="submission" date="2017-09" db="EMBL/GenBank/DDBJ databases">
        <title>Depth-based differentiation of microbial function through sediment-hosted aquifers and enrichment of novel symbionts in the deep terrestrial subsurface.</title>
        <authorList>
            <person name="Probst A.J."/>
            <person name="Ladd B."/>
            <person name="Jarett J.K."/>
            <person name="Geller-Mcgrath D.E."/>
            <person name="Sieber C.M.K."/>
            <person name="Emerson J.B."/>
            <person name="Anantharaman K."/>
            <person name="Thomas B.C."/>
            <person name="Malmstrom R."/>
            <person name="Stieglmeier M."/>
            <person name="Klingl A."/>
            <person name="Woyke T."/>
            <person name="Ryan C.M."/>
            <person name="Banfield J.F."/>
        </authorList>
    </citation>
    <scope>NUCLEOTIDE SEQUENCE [LARGE SCALE GENOMIC DNA]</scope>
</reference>
<protein>
    <submittedName>
        <fullName evidence="2">Type II toxin-antitoxin system mRNA interferase toxin, RelE/StbE family</fullName>
    </submittedName>
</protein>
<dbReference type="AlphaFoldDB" id="A0A2M7IMY7"/>
<sequence length="85" mass="9978">MEIKYKPSFLRNFKKLSSDVQTEAKFKISLFTNPVNHEQLKVHSLKGKLKDFQSFSVTYSHRIVFQYESANTVVFMSIGTHDIYK</sequence>
<accession>A0A2M7IMY7</accession>
<dbReference type="Proteomes" id="UP000230837">
    <property type="component" value="Unassembled WGS sequence"/>
</dbReference>
<evidence type="ECO:0000313" key="2">
    <source>
        <dbReference type="EMBL" id="PIW96661.1"/>
    </source>
</evidence>
<dbReference type="SUPFAM" id="SSF143011">
    <property type="entry name" value="RelE-like"/>
    <property type="match status" value="1"/>
</dbReference>
<dbReference type="Gene3D" id="3.30.2310.20">
    <property type="entry name" value="RelE-like"/>
    <property type="match status" value="1"/>
</dbReference>
<proteinExistence type="predicted"/>
<evidence type="ECO:0000313" key="3">
    <source>
        <dbReference type="Proteomes" id="UP000230837"/>
    </source>
</evidence>
<dbReference type="InterPro" id="IPR035093">
    <property type="entry name" value="RelE/ParE_toxin_dom_sf"/>
</dbReference>
<organism evidence="2 3">
    <name type="scientific">Candidatus Kaiserbacteria bacterium CG_4_8_14_3_um_filter_38_9</name>
    <dbReference type="NCBI Taxonomy" id="1974599"/>
    <lineage>
        <taxon>Bacteria</taxon>
        <taxon>Candidatus Kaiseribacteriota</taxon>
    </lineage>
</organism>
<dbReference type="EMBL" id="PFHR01000204">
    <property type="protein sequence ID" value="PIW96661.1"/>
    <property type="molecule type" value="Genomic_DNA"/>
</dbReference>
<gene>
    <name evidence="2" type="ORF">COZ82_03815</name>
</gene>
<keyword evidence="1" id="KW-1277">Toxin-antitoxin system</keyword>
<evidence type="ECO:0000256" key="1">
    <source>
        <dbReference type="ARBA" id="ARBA00022649"/>
    </source>
</evidence>
<name>A0A2M7IMY7_9BACT</name>